<protein>
    <recommendedName>
        <fullName evidence="1">Thioredoxin domain-containing protein</fullName>
    </recommendedName>
</protein>
<dbReference type="EMBL" id="MN740573">
    <property type="protein sequence ID" value="QHU34505.1"/>
    <property type="molecule type" value="Genomic_DNA"/>
</dbReference>
<dbReference type="Pfam" id="PF00085">
    <property type="entry name" value="Thioredoxin"/>
    <property type="match status" value="1"/>
</dbReference>
<reference evidence="2" key="1">
    <citation type="journal article" date="2020" name="Nature">
        <title>Giant virus diversity and host interactions through global metagenomics.</title>
        <authorList>
            <person name="Schulz F."/>
            <person name="Roux S."/>
            <person name="Paez-Espino D."/>
            <person name="Jungbluth S."/>
            <person name="Walsh D.A."/>
            <person name="Denef V.J."/>
            <person name="McMahon K.D."/>
            <person name="Konstantinidis K.T."/>
            <person name="Eloe-Fadrosh E.A."/>
            <person name="Kyrpides N.C."/>
            <person name="Woyke T."/>
        </authorList>
    </citation>
    <scope>NUCLEOTIDE SEQUENCE</scope>
    <source>
        <strain evidence="2">GVMAG-S-1016713-169</strain>
    </source>
</reference>
<name>A0A6C0LWU3_9ZZZZ</name>
<organism evidence="2">
    <name type="scientific">viral metagenome</name>
    <dbReference type="NCBI Taxonomy" id="1070528"/>
    <lineage>
        <taxon>unclassified sequences</taxon>
        <taxon>metagenomes</taxon>
        <taxon>organismal metagenomes</taxon>
    </lineage>
</organism>
<dbReference type="SUPFAM" id="SSF52833">
    <property type="entry name" value="Thioredoxin-like"/>
    <property type="match status" value="1"/>
</dbReference>
<proteinExistence type="predicted"/>
<evidence type="ECO:0000313" key="2">
    <source>
        <dbReference type="EMBL" id="QHU34505.1"/>
    </source>
</evidence>
<evidence type="ECO:0000259" key="1">
    <source>
        <dbReference type="Pfam" id="PF00085"/>
    </source>
</evidence>
<dbReference type="CDD" id="cd02961">
    <property type="entry name" value="PDI_a_family"/>
    <property type="match status" value="1"/>
</dbReference>
<accession>A0A6C0LWU3</accession>
<dbReference type="Gene3D" id="3.40.30.10">
    <property type="entry name" value="Glutaredoxin"/>
    <property type="match status" value="1"/>
</dbReference>
<dbReference type="InterPro" id="IPR013766">
    <property type="entry name" value="Thioredoxin_domain"/>
</dbReference>
<dbReference type="AlphaFoldDB" id="A0A6C0LWU3"/>
<feature type="domain" description="Thioredoxin" evidence="1">
    <location>
        <begin position="32"/>
        <end position="116"/>
    </location>
</feature>
<dbReference type="InterPro" id="IPR036249">
    <property type="entry name" value="Thioredoxin-like_sf"/>
</dbReference>
<sequence>MSGLLFLTSDDFQLQRGSNKGNIMCTSIPGFSLILFYSTQCIHCKTLIPIFKNLPGKVGGCQFGMINVSHNKKCVLMSRQTIAPIKVVPYIILYVNGKPYMRYKGPHDHREISRFIVEVSQSIQSNKKSNKTENNIVKDPNGGIPAYTIGKPLYGTEDDVCYLEFNNAYGKKQQDPKRVARSLPSASGMNR</sequence>